<sequence length="142" mass="15943">MALPFNRIPPRRPPLPTPASPLSRRSTAPEIQLWIQRWQFHRATAVPLTTLSLITWTGSHLLDLSAKKLSSDLVSRGFHSAEAQVLVADILEAMGRVGDLSDWNFYCWVEPVRTWIGRVMTLAGAAGLMWWGTRISELPEAQ</sequence>
<reference evidence="2 3" key="1">
    <citation type="submission" date="2016-04" db="EMBL/GenBank/DDBJ databases">
        <title>A degradative enzymes factory behind the ericoid mycorrhizal symbiosis.</title>
        <authorList>
            <consortium name="DOE Joint Genome Institute"/>
            <person name="Martino E."/>
            <person name="Morin E."/>
            <person name="Grelet G."/>
            <person name="Kuo A."/>
            <person name="Kohler A."/>
            <person name="Daghino S."/>
            <person name="Barry K."/>
            <person name="Choi C."/>
            <person name="Cichocki N."/>
            <person name="Clum A."/>
            <person name="Copeland A."/>
            <person name="Hainaut M."/>
            <person name="Haridas S."/>
            <person name="Labutti K."/>
            <person name="Lindquist E."/>
            <person name="Lipzen A."/>
            <person name="Khouja H.-R."/>
            <person name="Murat C."/>
            <person name="Ohm R."/>
            <person name="Olson A."/>
            <person name="Spatafora J."/>
            <person name="Veneault-Fourrey C."/>
            <person name="Henrissat B."/>
            <person name="Grigoriev I."/>
            <person name="Martin F."/>
            <person name="Perotto S."/>
        </authorList>
    </citation>
    <scope>NUCLEOTIDE SEQUENCE [LARGE SCALE GENOMIC DNA]</scope>
    <source>
        <strain evidence="2 3">E</strain>
    </source>
</reference>
<gene>
    <name evidence="2" type="ORF">K444DRAFT_358928</name>
</gene>
<proteinExistence type="predicted"/>
<dbReference type="Proteomes" id="UP000235371">
    <property type="component" value="Unassembled WGS sequence"/>
</dbReference>
<protein>
    <submittedName>
        <fullName evidence="2">Uncharacterized protein</fullName>
    </submittedName>
</protein>
<evidence type="ECO:0000256" key="1">
    <source>
        <dbReference type="SAM" id="MobiDB-lite"/>
    </source>
</evidence>
<dbReference type="RefSeq" id="XP_024738827.1">
    <property type="nucleotide sequence ID" value="XM_024872160.1"/>
</dbReference>
<keyword evidence="3" id="KW-1185">Reference proteome</keyword>
<name>A0A2J6TFY5_9HELO</name>
<dbReference type="EMBL" id="KZ613785">
    <property type="protein sequence ID" value="PMD61923.1"/>
    <property type="molecule type" value="Genomic_DNA"/>
</dbReference>
<evidence type="ECO:0000313" key="3">
    <source>
        <dbReference type="Proteomes" id="UP000235371"/>
    </source>
</evidence>
<dbReference type="OrthoDB" id="10398279at2759"/>
<dbReference type="InParanoid" id="A0A2J6TFY5"/>
<accession>A0A2J6TFY5</accession>
<dbReference type="GeneID" id="36580241"/>
<dbReference type="AlphaFoldDB" id="A0A2J6TFY5"/>
<organism evidence="2 3">
    <name type="scientific">Hyaloscypha bicolor E</name>
    <dbReference type="NCBI Taxonomy" id="1095630"/>
    <lineage>
        <taxon>Eukaryota</taxon>
        <taxon>Fungi</taxon>
        <taxon>Dikarya</taxon>
        <taxon>Ascomycota</taxon>
        <taxon>Pezizomycotina</taxon>
        <taxon>Leotiomycetes</taxon>
        <taxon>Helotiales</taxon>
        <taxon>Hyaloscyphaceae</taxon>
        <taxon>Hyaloscypha</taxon>
        <taxon>Hyaloscypha bicolor</taxon>
    </lineage>
</organism>
<feature type="region of interest" description="Disordered" evidence="1">
    <location>
        <begin position="1"/>
        <end position="24"/>
    </location>
</feature>
<evidence type="ECO:0000313" key="2">
    <source>
        <dbReference type="EMBL" id="PMD61923.1"/>
    </source>
</evidence>